<gene>
    <name evidence="2" type="ORF">BVH74_03995</name>
</gene>
<evidence type="ECO:0000313" key="3">
    <source>
        <dbReference type="Proteomes" id="UP000243488"/>
    </source>
</evidence>
<accession>A0A1V0B1Z8</accession>
<dbReference type="InterPro" id="IPR015867">
    <property type="entry name" value="N-reg_PII/ATP_PRibTrfase_C"/>
</dbReference>
<dbReference type="Proteomes" id="UP000243488">
    <property type="component" value="Chromosome"/>
</dbReference>
<dbReference type="RefSeq" id="WP_080048818.1">
    <property type="nucleotide sequence ID" value="NZ_CP020100.1"/>
</dbReference>
<dbReference type="AlphaFoldDB" id="A0A1V0B1Z8"/>
<dbReference type="InterPro" id="IPR003793">
    <property type="entry name" value="UPF0166"/>
</dbReference>
<sequence>MNGYLISFYTQQDRQHRGQPLGHWLIGLARELELRGATLSAALEGFGHSGELRSARFFEHAQQPLVVRIAATEDECARLFQRLDQEDFDLFYVKTPAELGHVGKRVARDA</sequence>
<keyword evidence="3" id="KW-1185">Reference proteome</keyword>
<comment type="similarity">
    <text evidence="1">Belongs to the UPF0166 family.</text>
</comment>
<dbReference type="InterPro" id="IPR011322">
    <property type="entry name" value="N-reg_PII-like_a/b"/>
</dbReference>
<dbReference type="EMBL" id="CP020100">
    <property type="protein sequence ID" value="AQZ93963.1"/>
    <property type="molecule type" value="Genomic_DNA"/>
</dbReference>
<dbReference type="SUPFAM" id="SSF54913">
    <property type="entry name" value="GlnB-like"/>
    <property type="match status" value="1"/>
</dbReference>
<evidence type="ECO:0000256" key="1">
    <source>
        <dbReference type="ARBA" id="ARBA00010554"/>
    </source>
</evidence>
<organism evidence="2 3">
    <name type="scientific">Halopseudomonas phragmitis</name>
    <dbReference type="NCBI Taxonomy" id="1931241"/>
    <lineage>
        <taxon>Bacteria</taxon>
        <taxon>Pseudomonadati</taxon>
        <taxon>Pseudomonadota</taxon>
        <taxon>Gammaproteobacteria</taxon>
        <taxon>Pseudomonadales</taxon>
        <taxon>Pseudomonadaceae</taxon>
        <taxon>Halopseudomonas</taxon>
    </lineage>
</organism>
<evidence type="ECO:0000313" key="2">
    <source>
        <dbReference type="EMBL" id="AQZ93963.1"/>
    </source>
</evidence>
<dbReference type="KEGG" id="ppha:BVH74_03995"/>
<dbReference type="Gene3D" id="3.30.70.120">
    <property type="match status" value="1"/>
</dbReference>
<protein>
    <submittedName>
        <fullName evidence="2">Uncharacterized protein</fullName>
    </submittedName>
</protein>
<dbReference type="STRING" id="1931241.BVH74_03995"/>
<reference evidence="2 3" key="1">
    <citation type="submission" date="2017-03" db="EMBL/GenBank/DDBJ databases">
        <title>Complete genome sequence of the novel DNRA strain Pseudomonas sp. S-6-2 isolated from Chinese polluted river sediment. Journal of Biotechnology.</title>
        <authorList>
            <person name="Li J."/>
            <person name="Xiang F."/>
            <person name="Wang L."/>
            <person name="Xi L."/>
            <person name="Liu J."/>
        </authorList>
    </citation>
    <scope>NUCLEOTIDE SEQUENCE [LARGE SCALE GENOMIC DNA]</scope>
    <source>
        <strain evidence="2 3">S-6-2</strain>
    </source>
</reference>
<proteinExistence type="inferred from homology"/>
<dbReference type="Pfam" id="PF02641">
    <property type="entry name" value="DUF190"/>
    <property type="match status" value="1"/>
</dbReference>
<name>A0A1V0B1Z8_9GAMM</name>